<proteinExistence type="predicted"/>
<evidence type="ECO:0008006" key="4">
    <source>
        <dbReference type="Google" id="ProtNLM"/>
    </source>
</evidence>
<dbReference type="PANTHER" id="PTHR32385:SF15">
    <property type="entry name" value="INOSITOL PHOSPHOCERAMIDE MANNOSYLTRANSFERASE 1"/>
    <property type="match status" value="1"/>
</dbReference>
<dbReference type="EMBL" id="JAHSTY010000002">
    <property type="protein sequence ID" value="MBV4455572.1"/>
    <property type="molecule type" value="Genomic_DNA"/>
</dbReference>
<dbReference type="SUPFAM" id="SSF53448">
    <property type="entry name" value="Nucleotide-diphospho-sugar transferases"/>
    <property type="match status" value="1"/>
</dbReference>
<comment type="caution">
    <text evidence="2">The sequence shown here is derived from an EMBL/GenBank/DDBJ whole genome shotgun (WGS) entry which is preliminary data.</text>
</comment>
<gene>
    <name evidence="2" type="ORF">KVG91_23600</name>
</gene>
<accession>A0ABS6P539</accession>
<evidence type="ECO:0000313" key="3">
    <source>
        <dbReference type="Proteomes" id="UP001048976"/>
    </source>
</evidence>
<dbReference type="Proteomes" id="UP001048976">
    <property type="component" value="Unassembled WGS sequence"/>
</dbReference>
<dbReference type="Pfam" id="PF04488">
    <property type="entry name" value="Gly_transf_sug"/>
    <property type="match status" value="1"/>
</dbReference>
<evidence type="ECO:0000256" key="1">
    <source>
        <dbReference type="ARBA" id="ARBA00022679"/>
    </source>
</evidence>
<keyword evidence="1" id="KW-0808">Transferase</keyword>
<keyword evidence="3" id="KW-1185">Reference proteome</keyword>
<organism evidence="2 3">
    <name type="scientific">Pseudomonas azadiae</name>
    <dbReference type="NCBI Taxonomy" id="2843612"/>
    <lineage>
        <taxon>Bacteria</taxon>
        <taxon>Pseudomonadati</taxon>
        <taxon>Pseudomonadota</taxon>
        <taxon>Gammaproteobacteria</taxon>
        <taxon>Pseudomonadales</taxon>
        <taxon>Pseudomonadaceae</taxon>
        <taxon>Pseudomonas</taxon>
    </lineage>
</organism>
<dbReference type="Gene3D" id="3.90.550.20">
    <property type="match status" value="1"/>
</dbReference>
<sequence length="1563" mass="170015">MKPDSIKINPASGQISFTLKTGPGQEVHTLGLDDPGWAAVSGPLLNAGRVVVSGDIDTTVSPPLSATADSAPFNLVQRFYKEPVLLSPDAIKQRVAELQRDYAFTELKPQLFSNLLSSRSEERLEEQQAQLADIHNRHRAALDLRNLAGFIREGSRELSEITRELDTRVVYVDSAGTYTPANAGNHNSVSLRQFIQDHGWSIPTSLDQLDNLVNALLTPSPKAPANGNYGGARAWPEPLDAVSEQQLRTAILQGRIGDIDLRPSKSLLAYLLDGRQVLPAQTADPRRLIDSLIESPKGQALGKAIQAQFEARSVKGSVNDWLLAALTLDLSIPAQGSPAAAQTHIAGYTLLSAQNAGKTAATVVSELTTHLAQADERFSPEQAAIQARLLLCSRAPEFLVKDMPQDLRLGTHSWVSFATAVARIEALAPGATATMSYAQVMVQASIAPISEEEKHTEFVAQSAALKDWAVANGMPYPATDAAMTRVRNLFSAQISELQKASHASMAEMPTAKGMALEQLKKAMPDLDPKLFEEKCISVVPANRYFPGPYSILDLYIDGRGVPAAPSSGDNWGQTGRDVLRAVTLGGADLPPDGRPGAWVSSSAAVDINAVLAKLKQLPPLSEAFDAAFSAYSGAVKTATTAHIKHMVSKLPLVDRQHFEYGKITVAKEVHYEWGGITVSERNKSTEGCVQIKIERDGQIYNYQLDRLQGKITQRPDLGDFKTGEPYYKGSRPFNEFKVITPQGQYPATVADESKGSAGVPDSFGSARTAYLADAILRDMDMTGLKSAARGQTTFDTEVPTHEKAAAFALNLIPFRSAVVNFQNGKIAQGLGDLSWDVFGFLVGFGSALKGAKAAATGAAALARLGHNLKIVGRAALGALNPVGGLDDLARGVVNGSARVLGAGYKGLRQLRAYRSVNLLELAKKPDIAEGTYKALNRTVESKALAQFDESAGKWYAYDPRTRQAYGKPLENFVVEAPGASRSDSLQAVGSADAVTAASQQHGLAANGKFKVGQETVEGTAVMFQGNWHRYDAIKKHPVGPPLKDFTPSRVAAGGKVRPIDTQLLGYEAKYVGANELSSQGLQANVYVGRSQKEYVKIDGVLYESRLNNGQRVIRHPKGTGPDIPVRDLGASGWEPTTRSARLLGGTSEPISRWKLGDSTYVVPMDDIKVVDSSTPPFKLNYKGTDHNVIFDSAAGAWKDADALNHQYFWRTGKGKWQRGSFNEFLKAKKPDAHRYAFVDVPGLTIPKDVKPIPQNIHYFWAGQDIPPKLIDTMAKNAAQAPGYKSILHVDADSPAIFQQIKQKLESKAPGLEVRNLQEDDVFKQLKSEEMYDYFRQGQGKNLAAASDVARYPIINKYGGFYLDTDDVIQAKVGADAVNAGASDVLLNRPVAHSLTDYTVFYNTSNFGTQANNPVITDMIAEMKKRFAANKAYFQANRPTVSKGPGGQVQYTPEFTAYERKIFETVGPTLFNDNLKLKRPDMYDLGLDGITRENKVVEQKLQSHGPIVQFEDSVRQSYKRSGISPPDTLHMQVRKQLGKLKEHYFPLQHKFNVQVGAEHSWIDS</sequence>
<evidence type="ECO:0000313" key="2">
    <source>
        <dbReference type="EMBL" id="MBV4455572.1"/>
    </source>
</evidence>
<dbReference type="InterPro" id="IPR007577">
    <property type="entry name" value="GlycoTrfase_DXD_sugar-bd_CS"/>
</dbReference>
<reference evidence="2" key="1">
    <citation type="submission" date="2021-06" db="EMBL/GenBank/DDBJ databases">
        <title>Updating the genus Pseudomonas: Description of 43 new species and partition of the Pseudomonas putida group.</title>
        <authorList>
            <person name="Girard L."/>
            <person name="Lood C."/>
            <person name="Vandamme P."/>
            <person name="Rokni-Zadeh H."/>
            <person name="Van Noort V."/>
            <person name="Hofte M."/>
            <person name="Lavigne R."/>
            <person name="De Mot R."/>
        </authorList>
    </citation>
    <scope>NUCLEOTIDE SEQUENCE</scope>
    <source>
        <strain evidence="2">SWRI103</strain>
    </source>
</reference>
<dbReference type="PANTHER" id="PTHR32385">
    <property type="entry name" value="MANNOSYL PHOSPHORYLINOSITOL CERAMIDE SYNTHASE"/>
    <property type="match status" value="1"/>
</dbReference>
<name>A0ABS6P539_9PSED</name>
<dbReference type="InterPro" id="IPR051706">
    <property type="entry name" value="Glycosyltransferase_domain"/>
</dbReference>
<dbReference type="InterPro" id="IPR029044">
    <property type="entry name" value="Nucleotide-diphossugar_trans"/>
</dbReference>
<protein>
    <recommendedName>
        <fullName evidence="4">Sugar-binding protein</fullName>
    </recommendedName>
</protein>